<dbReference type="OMA" id="HFAHNFV"/>
<feature type="region of interest" description="Disordered" evidence="1">
    <location>
        <begin position="2462"/>
        <end position="2481"/>
    </location>
</feature>
<evidence type="ECO:0000313" key="2">
    <source>
        <dbReference type="EMBL" id="RNF11733.1"/>
    </source>
</evidence>
<proteinExistence type="predicted"/>
<name>A0A422P1W3_TRYRA</name>
<feature type="compositionally biased region" description="Basic and acidic residues" evidence="1">
    <location>
        <begin position="2716"/>
        <end position="2727"/>
    </location>
</feature>
<dbReference type="PANTHER" id="PTHR23244">
    <property type="entry name" value="KELCH REPEAT DOMAIN"/>
    <property type="match status" value="1"/>
</dbReference>
<dbReference type="PANTHER" id="PTHR23244:SF498">
    <property type="entry name" value="C2 DOMAIN-CONTAINING PROTEIN"/>
    <property type="match status" value="1"/>
</dbReference>
<keyword evidence="3" id="KW-1185">Reference proteome</keyword>
<dbReference type="OrthoDB" id="245459at2759"/>
<dbReference type="InterPro" id="IPR011043">
    <property type="entry name" value="Gal_Oxase/kelch_b-propeller"/>
</dbReference>
<feature type="compositionally biased region" description="Polar residues" evidence="1">
    <location>
        <begin position="2805"/>
        <end position="2825"/>
    </location>
</feature>
<organism evidence="2 3">
    <name type="scientific">Trypanosoma rangeli</name>
    <dbReference type="NCBI Taxonomy" id="5698"/>
    <lineage>
        <taxon>Eukaryota</taxon>
        <taxon>Discoba</taxon>
        <taxon>Euglenozoa</taxon>
        <taxon>Kinetoplastea</taxon>
        <taxon>Metakinetoplastina</taxon>
        <taxon>Trypanosomatida</taxon>
        <taxon>Trypanosomatidae</taxon>
        <taxon>Trypanosoma</taxon>
        <taxon>Herpetosoma</taxon>
    </lineage>
</organism>
<dbReference type="Gene3D" id="2.120.10.80">
    <property type="entry name" value="Kelch-type beta propeller"/>
    <property type="match status" value="1"/>
</dbReference>
<dbReference type="SUPFAM" id="SSF50965">
    <property type="entry name" value="Galactose oxidase, central domain"/>
    <property type="match status" value="1"/>
</dbReference>
<evidence type="ECO:0008006" key="4">
    <source>
        <dbReference type="Google" id="ProtNLM"/>
    </source>
</evidence>
<feature type="compositionally biased region" description="Low complexity" evidence="1">
    <location>
        <begin position="113"/>
        <end position="130"/>
    </location>
</feature>
<sequence length="3429" mass="369534">VKDDEKEDAEEVKDDEEEDAEEVKDDEEEDAEEVKDDEEEDAEEVKDDEKEDTEEVKDDEEEDAEEVKDDEEKGEVSESSAGGGAAASSEAEVFDAPDSSNTHGVRGAGVAVTETTSSIASTRSSTTGGSWAEQASDVLAEPGDTPVMVSASASAPAGSGAVRWALFVDMAPWKSYLPAAETGMECASSGEAGDDAYKATEGLWRMALCKADGRVLAGGSSFCGSACCCQGWSDVIVVVGDDIVATAVVSLELQALLPVGVGADAGGKRDIAFPLDGGPHGPSHGRRWAPVATSALLPVTKLLVFSADACMCPVFLYARAADNSVAASGYFPFQAGEVLKAQATLNCLSATVGASDTAGWMQAQQRVAAECHGEMMRLAHGGHSTEEQLAATQRSAAVYSVALHVCFAVLRQLCCHVDAGAAYPPVALTISGGCESLLQPVYENDEANCVQLRQQAPVIRFDARVQTTLDEAHPVLLLTLHSPVAQEVVLGRAVLSVFDLLLTSAGRLWLPLRSDREVDCEEADGGGSDDRSYAGDSQPVGWMHCGYACILLSEERTASVVSVANHELLQQPLLLPAPPSVPKYLSSPAFNYPLQWNCLQLCIVEAVDFFGAWVHSGRWNQASGVYARANVLPQPRAVAYADTSTLTAAFTTPVVVSSHPRWVCSDNLVIAADTTHLMIRLFDDIGDGAGHPDGGTECLGFIDIPRVASSRFWTTPAGEAWLPIVPPRRRASTCYHGAVLLRWAFSSRNDPSWTALHGIGANLCPSWPSSTQLQSHGMCWVQIGRIELMWTWLPHCTAWRTSAVSVAKRGPGLFLRLRAGYFTHELPLRPSCAGDCCIAVRGTVCLPLTDHVEVDVCCCHDPNSTPAASVLSSLPFFSSEAASKAVAVVGGGELLLSDEARENIAAHQRPHQAVIRIEPRAMYPPCTAQMGLLTAQLHAVRIAQQKEVEAHQRPQSARWTWPPPLLSTVVELRLGGVVVMNAHVPLILSSRTLSPPRWVVVVREKAGWPEKSRAHGAADTSPAEIIHPPVTLNAAAPANNDDTSTRGCGDSLYLQWPPPPFTRGLHLRPPPPIVELLLSREVTMIEAGSAAATTEFVGSVTLDLSHCFEEASGTQLYALRRTPAPQDITGEDRLIGFVELHFAHNFVQKDVGVEATATAAPAKTVMCDGYFVMTVVKACYRQREHPLPSSQTQDTGASRTSFVVEVGGTSWRTTPQKGMTPQFDCQMVFELPRPSKCEAGKEPDDVLNVQIQMLPESLISDDDSARTVMTWPPRFAPAFAFLQLRCEDVIAAGGVNTYRWVPLYTSEDQVCGIRILAGEVLVRWGWFPHFSCAGVTPLSVCTVLPPAVQQADDVATLTSANGTAGVSSQPPPPPPSNLWVQVCDFVVLDGSFLETASKSESGELFFVVCVGETSPFLETPSSFCFPQPHHDEDDHQHQEPRQLAASAARYGDCTGGAVLDTDLGSCVWMEYCVLPLLLVKDLSLRFYVRRGSGNGSGTHVVGSGCLTHQDSIGRWKTAVAIFAVGATQPCGALTVALAQSPLYGELMVVSPSQSREWMSQFLKSGEANHPEPETGGEVKGAECPQPPSVIDAPELALLRIIVHTVELYGRSLLPLDSSWELMLRSDMPCAARDTCQWTRLEAKKPLRGGPSEEWVGAVCAQSGSTMEVSLVRRIVAGSRGLPITGLREVHGRFVVCFDPHLSGDSGRHLDVELQRSAPSGPFKGIPVPVGRLCVSCHPLMRSGALCDPRSVFFRRRLHLAVSELLGVVCAGQRRFPRPRRSLNSTTEANDTETTWVAGGAHGDDHKEACVCMRLQCGAAAAVSSRFVPPRVVAASNRRKTQFDGTHDCSVSQFPLLLLDCDPEDDGDAAAVRLSLHLCPASPLPKRLGEANALPGGVLIGEAVTLVPSPDESEDENWSLAITAAATGSGTTAKVTDGATSLWVPIPAKGVKSTQTAYAHLQYAWPCEVDLGSWLACIRIRSLGRRPTLHRPFLCFFLRFPNGVELRLPLDLFGTLPTSQPSRADHSAVVAAPLPSIWSFSHIQLPVVWPLGAQVEAVELHDRVAPGLSIHVGTHPWTSSDTPLLALLLDDGAAPAPSSAASLLSSFFTARWMRFTGVDTGAHGGKDTNAGAHEILLARSVRPPGGVGVTRDLRVPFRWWPLQASLRLTVPGHDLVALGAGRLAVSCRFCLGRWQAASTTTTATADGWLWEGDDAEAANEFREDEVFATHIEVEPSTATVTATWGTAAATFADSGRVFTRHLSVERLREGAVRHAVSVSVVCCTRGSSASVPESTAPTAAAAAAVAMTGMTAIYACEGTFVIDDSCTSVRGETQLLLREGGEAPARMSAASSEAVNSLTMAWVIAHDQLTLHTPARDVSPATALCNTALESLERCRWRLPPEDDARRQPAMPSWLVTSVDVRNLPVVLPWTANTTVTAFDGLTATGCVPPKIPLLAHLAVQRRRRRPRRRSPALLKEEQEEGGPKFGARFPLISVNATPISTRQLRPLYALHMEPMWCVEPQDWVDHRRPLNLTLWQVLSSAGRLSCALGTMRLDAVLRDTFAQLPTGVDSNFAGEVRTEWRSLTRSELPAQDVGGVRLQCLPVMYSPNEEGVNVCQVPVCVELLQITAHSFRGSPLSKPGVRLGLAFSPAGNTCFTSCSTTYLLPGGVVTHAAAEKGSGGDHLPDGASDDDSPPPEEEEEVNREKMRRLHTNSTDNDDHAAARGGDRVRSEELVALSTFHSLLLEGREMNAGAEQRTQLHVDVFLVECRSNDGDAQEGVPISRDDITRVLAAGRLDLRPLPHLPTLSSNTKVTDPQSPQSASTEGTAAPPLYGAVNFTLMLSYSSSLIVTVRLHAVVLAATPHPFYEGDADSSEEDAAALCACARFFCAAYGHGEDSSSPCTEVVASVGGKVYRVGRRVWEWDACELQRVRSSCAVAFSLPRLMCFKWRAVKAREGEVPQLPPFMWQHDPCVGQTVWVYDNRYIILYGGLRMRKRGVTPRPPPKKGGGQRRRHRSCRVVGDVLRHHHTPAIVHDAVANALPCYDTKEHVWGVVDTDGGDVGGMDMRGEKPIIQHVFHSAVLMHEKVWCFGGCRLTATRHGDGNGPGAAQAMFQEAHACQEHLSNTLTCLDLPTRQWRTVEPVVQMASRAMRPDQTRAPFVAVKAPLVSSPPPLACHTAVGWSNQMFVFGGLEEVTEGDAATLKPSNSLYVFHTIQLSWWLLSPPSAASADDGGRSNGKDDEGWCRNWPSARYGHAAAIVPENPHGAFLVLGGATRLAANAKSSRETTLRCAWDDLLWVYYAALGYWQRVDVPSCVPLTRRVFSSLQIVRATGKPWVSYVAVVAGGYDALCLEQLQHAEEEENANTDSGAVLAIDGRADASREQDAAGAAALSETMQRVLATILASPQWGTAWVSLEERGCWHVSSQNRR</sequence>
<evidence type="ECO:0000256" key="1">
    <source>
        <dbReference type="SAM" id="MobiDB-lite"/>
    </source>
</evidence>
<feature type="compositionally biased region" description="Acidic residues" evidence="1">
    <location>
        <begin position="1"/>
        <end position="69"/>
    </location>
</feature>
<feature type="compositionally biased region" description="Acidic residues" evidence="1">
    <location>
        <begin position="2687"/>
        <end position="2701"/>
    </location>
</feature>
<gene>
    <name evidence="2" type="ORF">TraAM80_00716</name>
</gene>
<feature type="region of interest" description="Disordered" evidence="1">
    <location>
        <begin position="1565"/>
        <end position="1585"/>
    </location>
</feature>
<feature type="region of interest" description="Disordered" evidence="1">
    <location>
        <begin position="2674"/>
        <end position="2727"/>
    </location>
</feature>
<evidence type="ECO:0000313" key="3">
    <source>
        <dbReference type="Proteomes" id="UP000283634"/>
    </source>
</evidence>
<dbReference type="VEuPathDB" id="TriTrypDB:TRSC58_06736"/>
<feature type="region of interest" description="Disordered" evidence="1">
    <location>
        <begin position="1"/>
        <end position="131"/>
    </location>
</feature>
<dbReference type="GeneID" id="40324649"/>
<comment type="caution">
    <text evidence="2">The sequence shown here is derived from an EMBL/GenBank/DDBJ whole genome shotgun (WGS) entry which is preliminary data.</text>
</comment>
<accession>A0A422P1W3</accession>
<dbReference type="InterPro" id="IPR015915">
    <property type="entry name" value="Kelch-typ_b-propeller"/>
</dbReference>
<dbReference type="RefSeq" id="XP_029242340.1">
    <property type="nucleotide sequence ID" value="XM_029377785.1"/>
</dbReference>
<reference evidence="2 3" key="1">
    <citation type="journal article" date="2018" name="BMC Genomics">
        <title>Genomic comparison of Trypanosoma conorhini and Trypanosoma rangeli to Trypanosoma cruzi strains of high and low virulence.</title>
        <authorList>
            <person name="Bradwell K.R."/>
            <person name="Koparde V.N."/>
            <person name="Matveyev A.V."/>
            <person name="Serrano M.G."/>
            <person name="Alves J.M."/>
            <person name="Parikh H."/>
            <person name="Huang B."/>
            <person name="Lee V."/>
            <person name="Espinosa-Alvarez O."/>
            <person name="Ortiz P.A."/>
            <person name="Costa-Martins A.G."/>
            <person name="Teixeira M.M."/>
            <person name="Buck G.A."/>
        </authorList>
    </citation>
    <scope>NUCLEOTIDE SEQUENCE [LARGE SCALE GENOMIC DNA]</scope>
    <source>
        <strain evidence="2 3">AM80</strain>
    </source>
</reference>
<feature type="non-terminal residue" evidence="2">
    <location>
        <position position="1"/>
    </location>
</feature>
<protein>
    <recommendedName>
        <fullName evidence="4">C2 domain-containing protein</fullName>
    </recommendedName>
</protein>
<dbReference type="Proteomes" id="UP000283634">
    <property type="component" value="Unassembled WGS sequence"/>
</dbReference>
<dbReference type="EMBL" id="MKGL01000013">
    <property type="protein sequence ID" value="RNF11733.1"/>
    <property type="molecule type" value="Genomic_DNA"/>
</dbReference>
<feature type="region of interest" description="Disordered" evidence="1">
    <location>
        <begin position="2801"/>
        <end position="2826"/>
    </location>
</feature>